<dbReference type="Gramene" id="CDF37476">
    <property type="protein sequence ID" value="CDF37476"/>
    <property type="gene ID" value="CHC_T00005687001"/>
</dbReference>
<keyword evidence="2" id="KW-1185">Reference proteome</keyword>
<proteinExistence type="predicted"/>
<reference evidence="2" key="1">
    <citation type="journal article" date="2013" name="Proc. Natl. Acad. Sci. U.S.A.">
        <title>Genome structure and metabolic features in the red seaweed Chondrus crispus shed light on evolution of the Archaeplastida.</title>
        <authorList>
            <person name="Collen J."/>
            <person name="Porcel B."/>
            <person name="Carre W."/>
            <person name="Ball S.G."/>
            <person name="Chaparro C."/>
            <person name="Tonon T."/>
            <person name="Barbeyron T."/>
            <person name="Michel G."/>
            <person name="Noel B."/>
            <person name="Valentin K."/>
            <person name="Elias M."/>
            <person name="Artiguenave F."/>
            <person name="Arun A."/>
            <person name="Aury J.M."/>
            <person name="Barbosa-Neto J.F."/>
            <person name="Bothwell J.H."/>
            <person name="Bouget F.Y."/>
            <person name="Brillet L."/>
            <person name="Cabello-Hurtado F."/>
            <person name="Capella-Gutierrez S."/>
            <person name="Charrier B."/>
            <person name="Cladiere L."/>
            <person name="Cock J.M."/>
            <person name="Coelho S.M."/>
            <person name="Colleoni C."/>
            <person name="Czjzek M."/>
            <person name="Da Silva C."/>
            <person name="Delage L."/>
            <person name="Denoeud F."/>
            <person name="Deschamps P."/>
            <person name="Dittami S.M."/>
            <person name="Gabaldon T."/>
            <person name="Gachon C.M."/>
            <person name="Groisillier A."/>
            <person name="Herve C."/>
            <person name="Jabbari K."/>
            <person name="Katinka M."/>
            <person name="Kloareg B."/>
            <person name="Kowalczyk N."/>
            <person name="Labadie K."/>
            <person name="Leblanc C."/>
            <person name="Lopez P.J."/>
            <person name="McLachlan D.H."/>
            <person name="Meslet-Cladiere L."/>
            <person name="Moustafa A."/>
            <person name="Nehr Z."/>
            <person name="Nyvall Collen P."/>
            <person name="Panaud O."/>
            <person name="Partensky F."/>
            <person name="Poulain J."/>
            <person name="Rensing S.A."/>
            <person name="Rousvoal S."/>
            <person name="Samson G."/>
            <person name="Symeonidi A."/>
            <person name="Weissenbach J."/>
            <person name="Zambounis A."/>
            <person name="Wincker P."/>
            <person name="Boyen C."/>
        </authorList>
    </citation>
    <scope>NUCLEOTIDE SEQUENCE [LARGE SCALE GENOMIC DNA]</scope>
    <source>
        <strain evidence="2">cv. Stackhouse</strain>
    </source>
</reference>
<sequence length="80" mass="9571">MDEDLARLLTVLGCEGEFQSRNVHELELDLGFLDKIRLEQGDATYRRLRKQADTENEEGLKRIAEFYKYAMQERFEDEKR</sequence>
<name>R7QJ57_CHOCR</name>
<evidence type="ECO:0000313" key="1">
    <source>
        <dbReference type="EMBL" id="CDF37476.1"/>
    </source>
</evidence>
<dbReference type="RefSeq" id="XP_005717295.1">
    <property type="nucleotide sequence ID" value="XM_005717238.1"/>
</dbReference>
<dbReference type="GeneID" id="17325010"/>
<accession>R7QJ57</accession>
<protein>
    <submittedName>
        <fullName evidence="1">Uncharacterized protein</fullName>
    </submittedName>
</protein>
<dbReference type="EMBL" id="HG001842">
    <property type="protein sequence ID" value="CDF37476.1"/>
    <property type="molecule type" value="Genomic_DNA"/>
</dbReference>
<organism evidence="1 2">
    <name type="scientific">Chondrus crispus</name>
    <name type="common">Carrageen Irish moss</name>
    <name type="synonym">Polymorpha crispa</name>
    <dbReference type="NCBI Taxonomy" id="2769"/>
    <lineage>
        <taxon>Eukaryota</taxon>
        <taxon>Rhodophyta</taxon>
        <taxon>Florideophyceae</taxon>
        <taxon>Rhodymeniophycidae</taxon>
        <taxon>Gigartinales</taxon>
        <taxon>Gigartinaceae</taxon>
        <taxon>Chondrus</taxon>
    </lineage>
</organism>
<dbReference type="KEGG" id="ccp:CHC_T00005687001"/>
<gene>
    <name evidence="1" type="ORF">CHC_T00005687001</name>
</gene>
<evidence type="ECO:0000313" key="2">
    <source>
        <dbReference type="Proteomes" id="UP000012073"/>
    </source>
</evidence>
<dbReference type="Proteomes" id="UP000012073">
    <property type="component" value="Unassembled WGS sequence"/>
</dbReference>
<dbReference type="AlphaFoldDB" id="R7QJ57"/>